<dbReference type="Proteomes" id="UP000326202">
    <property type="component" value="Chromosome"/>
</dbReference>
<evidence type="ECO:0000259" key="3">
    <source>
        <dbReference type="PROSITE" id="PS51371"/>
    </source>
</evidence>
<evidence type="ECO:0000256" key="1">
    <source>
        <dbReference type="ARBA" id="ARBA00023122"/>
    </source>
</evidence>
<dbReference type="RefSeq" id="WP_151175806.1">
    <property type="nucleotide sequence ID" value="NZ_CP042906.1"/>
</dbReference>
<dbReference type="SMART" id="SM00116">
    <property type="entry name" value="CBS"/>
    <property type="match status" value="2"/>
</dbReference>
<dbReference type="Gene3D" id="3.10.580.10">
    <property type="entry name" value="CBS-domain"/>
    <property type="match status" value="1"/>
</dbReference>
<evidence type="ECO:0000313" key="5">
    <source>
        <dbReference type="Proteomes" id="UP000326202"/>
    </source>
</evidence>
<dbReference type="KEGG" id="htq:FRZ44_06310"/>
<feature type="domain" description="CBS" evidence="3">
    <location>
        <begin position="7"/>
        <end position="63"/>
    </location>
</feature>
<keyword evidence="1 2" id="KW-0129">CBS domain</keyword>
<accession>A0A5J6MD34</accession>
<feature type="domain" description="CBS" evidence="3">
    <location>
        <begin position="72"/>
        <end position="129"/>
    </location>
</feature>
<sequence length="138" mass="15037">MLVKEAMSTKIETIAPNTTVQECARKMDQTGIGLLAVWENGKVIGVLTDRDICCRAVAGGQDPAIATARDIMSRNAASCFEDQDCTEAARIMEQKHVRRLTVMNHKDVMVGLLSVDDLARYSHDLAGAVLEAASPWPH</sequence>
<dbReference type="EMBL" id="CP042906">
    <property type="protein sequence ID" value="QEX15348.1"/>
    <property type="molecule type" value="Genomic_DNA"/>
</dbReference>
<dbReference type="CDD" id="cd04622">
    <property type="entry name" value="CBS_pair_HRP1_like"/>
    <property type="match status" value="1"/>
</dbReference>
<evidence type="ECO:0000256" key="2">
    <source>
        <dbReference type="PROSITE-ProRule" id="PRU00703"/>
    </source>
</evidence>
<keyword evidence="5" id="KW-1185">Reference proteome</keyword>
<protein>
    <submittedName>
        <fullName evidence="4">Inosine-5-monophosphate dehydrogenase</fullName>
    </submittedName>
</protein>
<dbReference type="PANTHER" id="PTHR43080:SF2">
    <property type="entry name" value="CBS DOMAIN-CONTAINING PROTEIN"/>
    <property type="match status" value="1"/>
</dbReference>
<dbReference type="PROSITE" id="PS51371">
    <property type="entry name" value="CBS"/>
    <property type="match status" value="2"/>
</dbReference>
<dbReference type="PANTHER" id="PTHR43080">
    <property type="entry name" value="CBS DOMAIN-CONTAINING PROTEIN CBSX3, MITOCHONDRIAL"/>
    <property type="match status" value="1"/>
</dbReference>
<dbReference type="InterPro" id="IPR000644">
    <property type="entry name" value="CBS_dom"/>
</dbReference>
<organism evidence="4 5">
    <name type="scientific">Hypericibacter terrae</name>
    <dbReference type="NCBI Taxonomy" id="2602015"/>
    <lineage>
        <taxon>Bacteria</taxon>
        <taxon>Pseudomonadati</taxon>
        <taxon>Pseudomonadota</taxon>
        <taxon>Alphaproteobacteria</taxon>
        <taxon>Rhodospirillales</taxon>
        <taxon>Dongiaceae</taxon>
        <taxon>Hypericibacter</taxon>
    </lineage>
</organism>
<dbReference type="InterPro" id="IPR046342">
    <property type="entry name" value="CBS_dom_sf"/>
</dbReference>
<dbReference type="OrthoDB" id="9802114at2"/>
<dbReference type="SUPFAM" id="SSF54631">
    <property type="entry name" value="CBS-domain pair"/>
    <property type="match status" value="1"/>
</dbReference>
<dbReference type="InterPro" id="IPR051257">
    <property type="entry name" value="Diverse_CBS-Domain"/>
</dbReference>
<gene>
    <name evidence="4" type="ORF">FRZ44_06310</name>
</gene>
<dbReference type="AlphaFoldDB" id="A0A5J6MD34"/>
<reference evidence="4 5" key="1">
    <citation type="submission" date="2019-08" db="EMBL/GenBank/DDBJ databases">
        <title>Hyperibacter terrae gen. nov., sp. nov. and Hyperibacter viscosus sp. nov., two new members in the family Rhodospirillaceae isolated from the rhizosphere of Hypericum perforatum.</title>
        <authorList>
            <person name="Noviana Z."/>
        </authorList>
    </citation>
    <scope>NUCLEOTIDE SEQUENCE [LARGE SCALE GENOMIC DNA]</scope>
    <source>
        <strain evidence="4 5">R5913</strain>
    </source>
</reference>
<evidence type="ECO:0000313" key="4">
    <source>
        <dbReference type="EMBL" id="QEX15348.1"/>
    </source>
</evidence>
<dbReference type="Pfam" id="PF00571">
    <property type="entry name" value="CBS"/>
    <property type="match status" value="2"/>
</dbReference>
<proteinExistence type="predicted"/>
<name>A0A5J6MD34_9PROT</name>